<dbReference type="Gene3D" id="1.20.1270.210">
    <property type="match status" value="1"/>
</dbReference>
<keyword evidence="2" id="KW-1185">Reference proteome</keyword>
<organism evidence="1 2">
    <name type="scientific">Actinoplanes couchii</name>
    <dbReference type="NCBI Taxonomy" id="403638"/>
    <lineage>
        <taxon>Bacteria</taxon>
        <taxon>Bacillati</taxon>
        <taxon>Actinomycetota</taxon>
        <taxon>Actinomycetes</taxon>
        <taxon>Micromonosporales</taxon>
        <taxon>Micromonosporaceae</taxon>
        <taxon>Actinoplanes</taxon>
    </lineage>
</organism>
<evidence type="ECO:0000313" key="1">
    <source>
        <dbReference type="EMBL" id="GID51821.1"/>
    </source>
</evidence>
<evidence type="ECO:0008006" key="3">
    <source>
        <dbReference type="Google" id="ProtNLM"/>
    </source>
</evidence>
<protein>
    <recommendedName>
        <fullName evidence="3">Phage portal protein</fullName>
    </recommendedName>
</protein>
<dbReference type="EMBL" id="BOMG01000004">
    <property type="protein sequence ID" value="GID51821.1"/>
    <property type="molecule type" value="Genomic_DNA"/>
</dbReference>
<sequence length="274" mass="30321">MKLTWGPGSKPHRATRRFDSAPLPIGQMFAGMRDSAGGLPVSREQALSVAAVQQGRRMIGAVATLPLGAYRSADNFLTDNPLLRQFDPDVPNVVHLGQTVDDLLFEGVSWWLVTARDFDGFPISVRHLALSSVVVRPANGRTSPAPLPSGIDPRGATVYVDGVQTSWADLIRFDSVSPPLLVVGARAIRRAMALDSAAELYANNPKPLDYFTSTGEAEELEDEEKQERLDKWRFWRRTRSTGYVPSDWEYHEVEAPSPQQLQLVELSRQASPRT</sequence>
<dbReference type="RefSeq" id="WP_203792645.1">
    <property type="nucleotide sequence ID" value="NZ_BAAAQE010000090.1"/>
</dbReference>
<dbReference type="Proteomes" id="UP000612282">
    <property type="component" value="Unassembled WGS sequence"/>
</dbReference>
<evidence type="ECO:0000313" key="2">
    <source>
        <dbReference type="Proteomes" id="UP000612282"/>
    </source>
</evidence>
<reference evidence="1 2" key="1">
    <citation type="submission" date="2021-01" db="EMBL/GenBank/DDBJ databases">
        <title>Whole genome shotgun sequence of Actinoplanes couchii NBRC 106145.</title>
        <authorList>
            <person name="Komaki H."/>
            <person name="Tamura T."/>
        </authorList>
    </citation>
    <scope>NUCLEOTIDE SEQUENCE [LARGE SCALE GENOMIC DNA]</scope>
    <source>
        <strain evidence="1 2">NBRC 106145</strain>
    </source>
</reference>
<name>A0ABQ3X052_9ACTN</name>
<comment type="caution">
    <text evidence="1">The sequence shown here is derived from an EMBL/GenBank/DDBJ whole genome shotgun (WGS) entry which is preliminary data.</text>
</comment>
<proteinExistence type="predicted"/>
<accession>A0ABQ3X052</accession>
<gene>
    <name evidence="1" type="ORF">Aco03nite_002250</name>
</gene>